<evidence type="ECO:0000313" key="1">
    <source>
        <dbReference type="EMBL" id="KAK5167203.1"/>
    </source>
</evidence>
<comment type="caution">
    <text evidence="1">The sequence shown here is derived from an EMBL/GenBank/DDBJ whole genome shotgun (WGS) entry which is preliminary data.</text>
</comment>
<dbReference type="AlphaFoldDB" id="A0AAV9P7G7"/>
<proteinExistence type="predicted"/>
<gene>
    <name evidence="1" type="ORF">LTR77_007934</name>
</gene>
<dbReference type="Proteomes" id="UP001337655">
    <property type="component" value="Unassembled WGS sequence"/>
</dbReference>
<dbReference type="RefSeq" id="XP_064657011.1">
    <property type="nucleotide sequence ID" value="XM_064805169.1"/>
</dbReference>
<evidence type="ECO:0000313" key="2">
    <source>
        <dbReference type="Proteomes" id="UP001337655"/>
    </source>
</evidence>
<accession>A0AAV9P7G7</accession>
<protein>
    <submittedName>
        <fullName evidence="1">Uncharacterized protein</fullName>
    </submittedName>
</protein>
<name>A0AAV9P7G7_9PEZI</name>
<organism evidence="1 2">
    <name type="scientific">Saxophila tyrrhenica</name>
    <dbReference type="NCBI Taxonomy" id="1690608"/>
    <lineage>
        <taxon>Eukaryota</taxon>
        <taxon>Fungi</taxon>
        <taxon>Dikarya</taxon>
        <taxon>Ascomycota</taxon>
        <taxon>Pezizomycotina</taxon>
        <taxon>Dothideomycetes</taxon>
        <taxon>Dothideomycetidae</taxon>
        <taxon>Mycosphaerellales</taxon>
        <taxon>Extremaceae</taxon>
        <taxon>Saxophila</taxon>
    </lineage>
</organism>
<dbReference type="GeneID" id="89929268"/>
<dbReference type="EMBL" id="JAVRRT010000012">
    <property type="protein sequence ID" value="KAK5167203.1"/>
    <property type="molecule type" value="Genomic_DNA"/>
</dbReference>
<reference evidence="1 2" key="1">
    <citation type="submission" date="2023-08" db="EMBL/GenBank/DDBJ databases">
        <title>Black Yeasts Isolated from many extreme environments.</title>
        <authorList>
            <person name="Coleine C."/>
            <person name="Stajich J.E."/>
            <person name="Selbmann L."/>
        </authorList>
    </citation>
    <scope>NUCLEOTIDE SEQUENCE [LARGE SCALE GENOMIC DNA]</scope>
    <source>
        <strain evidence="1 2">CCFEE 5935</strain>
    </source>
</reference>
<sequence>MASPHEIIASETIPKARQILHIVPRKPRTNFFSLPRELRDEIYKYTLVEPTLWHRRHKSGCGFQFPHGYNFRPSQEPVFEREEHEESDYGRAPVCRSYRSVDDDNDDIRECKLGDNCCKDIAGQEQFTNALTGLSREILEKVKRISVIDRKPSLMLSTSFHVLRAKAREYLQRLVGLVELELPPWWTTDIPEGIAYLEPLSRLRVLRGVILHSFITLSEEPGARGTKTWIRVVKGVPSSFCVCSHEHISYRTSPQMSSNVSATGWEA</sequence>
<keyword evidence="2" id="KW-1185">Reference proteome</keyword>